<dbReference type="InterPro" id="IPR000515">
    <property type="entry name" value="MetI-like"/>
</dbReference>
<sequence length="222" mass="24019">MSSDEWQLVVFTASMALMATLCLIPPGVVLAWWLARRNWRGKMVVETLVSLPLVLPPVVTGLLLLKAFSRRGVLGAWLEEQWGLEVVFTWKAVVLALATMSSPLFVRTARAALEAVDPRLEQQARTLGAGEWRVFFTVTLPMAARGVMAGALLAFARALGEFGATVMVAGNIPGETTTLPVAIYHAVQLGQDEKAWHLAAVAVVVSFLAVGLSEILVRRRSG</sequence>
<protein>
    <recommendedName>
        <fullName evidence="11">Molybdenum transport system permease</fullName>
    </recommendedName>
</protein>
<keyword evidence="9 10" id="KW-0472">Membrane</keyword>
<feature type="transmembrane region" description="Helical" evidence="10">
    <location>
        <begin position="6"/>
        <end position="35"/>
    </location>
</feature>
<dbReference type="RefSeq" id="WP_184018823.1">
    <property type="nucleotide sequence ID" value="NZ_JACHFD010000010.1"/>
</dbReference>
<evidence type="ECO:0000256" key="8">
    <source>
        <dbReference type="ARBA" id="ARBA00022989"/>
    </source>
</evidence>
<evidence type="ECO:0000256" key="5">
    <source>
        <dbReference type="ARBA" id="ARBA00022475"/>
    </source>
</evidence>
<comment type="similarity">
    <text evidence="3 11">Belongs to the binding-protein-dependent transport system permease family. CysTW subfamily.</text>
</comment>
<evidence type="ECO:0000256" key="6">
    <source>
        <dbReference type="ARBA" id="ARBA00022505"/>
    </source>
</evidence>
<keyword evidence="4 10" id="KW-0813">Transport</keyword>
<keyword evidence="6 11" id="KW-0500">Molybdenum</keyword>
<dbReference type="CDD" id="cd06261">
    <property type="entry name" value="TM_PBP2"/>
    <property type="match status" value="1"/>
</dbReference>
<dbReference type="Pfam" id="PF00528">
    <property type="entry name" value="BPD_transp_1"/>
    <property type="match status" value="1"/>
</dbReference>
<keyword evidence="8 10" id="KW-1133">Transmembrane helix</keyword>
<comment type="function">
    <text evidence="1 11">Part of the binding-protein-dependent transport system for molybdenum; probably responsible for the translocation of the substrate across the membrane.</text>
</comment>
<dbReference type="NCBIfam" id="TIGR02141">
    <property type="entry name" value="modB_ABC"/>
    <property type="match status" value="1"/>
</dbReference>
<feature type="transmembrane region" description="Helical" evidence="10">
    <location>
        <begin position="195"/>
        <end position="217"/>
    </location>
</feature>
<dbReference type="GO" id="GO:0005886">
    <property type="term" value="C:plasma membrane"/>
    <property type="evidence" value="ECO:0007669"/>
    <property type="project" value="UniProtKB-SubCell"/>
</dbReference>
<keyword evidence="5 11" id="KW-1003">Cell membrane</keyword>
<evidence type="ECO:0000256" key="3">
    <source>
        <dbReference type="ARBA" id="ARBA00007069"/>
    </source>
</evidence>
<dbReference type="AlphaFoldDB" id="A0A840V912"/>
<organism evidence="13 14">
    <name type="scientific">Haloferula luteola</name>
    <dbReference type="NCBI Taxonomy" id="595692"/>
    <lineage>
        <taxon>Bacteria</taxon>
        <taxon>Pseudomonadati</taxon>
        <taxon>Verrucomicrobiota</taxon>
        <taxon>Verrucomicrobiia</taxon>
        <taxon>Verrucomicrobiales</taxon>
        <taxon>Verrucomicrobiaceae</taxon>
        <taxon>Haloferula</taxon>
    </lineage>
</organism>
<evidence type="ECO:0000256" key="11">
    <source>
        <dbReference type="RuleBase" id="RU365097"/>
    </source>
</evidence>
<accession>A0A840V912</accession>
<reference evidence="13 14" key="1">
    <citation type="submission" date="2020-08" db="EMBL/GenBank/DDBJ databases">
        <title>Genomic Encyclopedia of Type Strains, Phase IV (KMG-IV): sequencing the most valuable type-strain genomes for metagenomic binning, comparative biology and taxonomic classification.</title>
        <authorList>
            <person name="Goeker M."/>
        </authorList>
    </citation>
    <scope>NUCLEOTIDE SEQUENCE [LARGE SCALE GENOMIC DNA]</scope>
    <source>
        <strain evidence="13 14">YC6886</strain>
    </source>
</reference>
<dbReference type="Gene3D" id="1.10.3720.10">
    <property type="entry name" value="MetI-like"/>
    <property type="match status" value="1"/>
</dbReference>
<dbReference type="GO" id="GO:0015098">
    <property type="term" value="F:molybdate ion transmembrane transporter activity"/>
    <property type="evidence" value="ECO:0007669"/>
    <property type="project" value="UniProtKB-UniRule"/>
</dbReference>
<comment type="caution">
    <text evidence="13">The sequence shown here is derived from an EMBL/GenBank/DDBJ whole genome shotgun (WGS) entry which is preliminary data.</text>
</comment>
<evidence type="ECO:0000313" key="14">
    <source>
        <dbReference type="Proteomes" id="UP000557717"/>
    </source>
</evidence>
<feature type="transmembrane region" description="Helical" evidence="10">
    <location>
        <begin position="47"/>
        <end position="68"/>
    </location>
</feature>
<evidence type="ECO:0000256" key="2">
    <source>
        <dbReference type="ARBA" id="ARBA00004651"/>
    </source>
</evidence>
<evidence type="ECO:0000259" key="12">
    <source>
        <dbReference type="PROSITE" id="PS50928"/>
    </source>
</evidence>
<dbReference type="PANTHER" id="PTHR30183:SF3">
    <property type="entry name" value="MOLYBDENUM TRANSPORT SYSTEM PERMEASE PROTEIN MODB"/>
    <property type="match status" value="1"/>
</dbReference>
<evidence type="ECO:0000256" key="9">
    <source>
        <dbReference type="ARBA" id="ARBA00023136"/>
    </source>
</evidence>
<feature type="domain" description="ABC transmembrane type-1" evidence="12">
    <location>
        <begin position="9"/>
        <end position="216"/>
    </location>
</feature>
<dbReference type="NCBIfam" id="NF038017">
    <property type="entry name" value="ABC_perm1"/>
    <property type="match status" value="1"/>
</dbReference>
<dbReference type="InterPro" id="IPR035906">
    <property type="entry name" value="MetI-like_sf"/>
</dbReference>
<evidence type="ECO:0000256" key="1">
    <source>
        <dbReference type="ARBA" id="ARBA00002949"/>
    </source>
</evidence>
<dbReference type="InterPro" id="IPR049783">
    <property type="entry name" value="ABC_perm_TupB-like"/>
</dbReference>
<dbReference type="EMBL" id="JACHFD010000010">
    <property type="protein sequence ID" value="MBB5352084.1"/>
    <property type="molecule type" value="Genomic_DNA"/>
</dbReference>
<dbReference type="PROSITE" id="PS50928">
    <property type="entry name" value="ABC_TM1"/>
    <property type="match status" value="1"/>
</dbReference>
<evidence type="ECO:0000256" key="7">
    <source>
        <dbReference type="ARBA" id="ARBA00022692"/>
    </source>
</evidence>
<gene>
    <name evidence="13" type="ORF">HNR46_002325</name>
</gene>
<keyword evidence="7 10" id="KW-0812">Transmembrane</keyword>
<name>A0A840V912_9BACT</name>
<dbReference type="PANTHER" id="PTHR30183">
    <property type="entry name" value="MOLYBDENUM TRANSPORT SYSTEM PERMEASE PROTEIN MODB"/>
    <property type="match status" value="1"/>
</dbReference>
<dbReference type="SUPFAM" id="SSF161098">
    <property type="entry name" value="MetI-like"/>
    <property type="match status" value="1"/>
</dbReference>
<feature type="transmembrane region" description="Helical" evidence="10">
    <location>
        <begin position="134"/>
        <end position="156"/>
    </location>
</feature>
<comment type="subcellular location">
    <subcellularLocation>
        <location evidence="2 10">Cell membrane</location>
        <topology evidence="2 10">Multi-pass membrane protein</topology>
    </subcellularLocation>
</comment>
<keyword evidence="14" id="KW-1185">Reference proteome</keyword>
<evidence type="ECO:0000313" key="13">
    <source>
        <dbReference type="EMBL" id="MBB5352084.1"/>
    </source>
</evidence>
<dbReference type="InterPro" id="IPR011867">
    <property type="entry name" value="ModB_ABC"/>
</dbReference>
<feature type="transmembrane region" description="Helical" evidence="10">
    <location>
        <begin position="88"/>
        <end position="113"/>
    </location>
</feature>
<dbReference type="Proteomes" id="UP000557717">
    <property type="component" value="Unassembled WGS sequence"/>
</dbReference>
<evidence type="ECO:0000256" key="10">
    <source>
        <dbReference type="RuleBase" id="RU363032"/>
    </source>
</evidence>
<evidence type="ECO:0000256" key="4">
    <source>
        <dbReference type="ARBA" id="ARBA00022448"/>
    </source>
</evidence>
<proteinExistence type="inferred from homology"/>